<dbReference type="GO" id="GO:0005829">
    <property type="term" value="C:cytosol"/>
    <property type="evidence" value="ECO:0007669"/>
    <property type="project" value="GOC"/>
</dbReference>
<keyword evidence="4" id="KW-0967">Endosome</keyword>
<gene>
    <name evidence="6" type="ORF">GSMUA_318390.1</name>
</gene>
<evidence type="ECO:0000256" key="1">
    <source>
        <dbReference type="ARBA" id="ARBA00004177"/>
    </source>
</evidence>
<reference evidence="6" key="1">
    <citation type="submission" date="2021-03" db="EMBL/GenBank/DDBJ databases">
        <authorList>
            <consortium name="Genoscope - CEA"/>
            <person name="William W."/>
        </authorList>
    </citation>
    <scope>NUCLEOTIDE SEQUENCE</scope>
    <source>
        <strain evidence="6">Doubled-haploid Pahang</strain>
    </source>
</reference>
<evidence type="ECO:0000256" key="5">
    <source>
        <dbReference type="ARBA" id="ARBA00022927"/>
    </source>
</evidence>
<comment type="subcellular location">
    <subcellularLocation>
        <location evidence="1">Endosome</location>
    </subcellularLocation>
</comment>
<evidence type="ECO:0000313" key="6">
    <source>
        <dbReference type="EMBL" id="CAG1853613.1"/>
    </source>
</evidence>
<dbReference type="PANTHER" id="PTHR13673">
    <property type="entry name" value="ESOPHAGEAL CANCER ASSOCIATED PROTEIN"/>
    <property type="match status" value="1"/>
</dbReference>
<protein>
    <submittedName>
        <fullName evidence="6">(wild Malaysian banana) hypothetical protein</fullName>
    </submittedName>
</protein>
<dbReference type="GO" id="GO:0005768">
    <property type="term" value="C:endosome"/>
    <property type="evidence" value="ECO:0007669"/>
    <property type="project" value="UniProtKB-SubCell"/>
</dbReference>
<dbReference type="EMBL" id="HG996476">
    <property type="protein sequence ID" value="CAG1853613.1"/>
    <property type="molecule type" value="Genomic_DNA"/>
</dbReference>
<evidence type="ECO:0000256" key="4">
    <source>
        <dbReference type="ARBA" id="ARBA00022753"/>
    </source>
</evidence>
<dbReference type="InterPro" id="IPR005378">
    <property type="entry name" value="Vps35"/>
</dbReference>
<accession>A0A8D7ASL2</accession>
<organism evidence="6">
    <name type="scientific">Musa acuminata subsp. malaccensis</name>
    <name type="common">Wild banana</name>
    <name type="synonym">Musa malaccensis</name>
    <dbReference type="NCBI Taxonomy" id="214687"/>
    <lineage>
        <taxon>Eukaryota</taxon>
        <taxon>Viridiplantae</taxon>
        <taxon>Streptophyta</taxon>
        <taxon>Embryophyta</taxon>
        <taxon>Tracheophyta</taxon>
        <taxon>Spermatophyta</taxon>
        <taxon>Magnoliopsida</taxon>
        <taxon>Liliopsida</taxon>
        <taxon>Zingiberales</taxon>
        <taxon>Musaceae</taxon>
        <taxon>Musa</taxon>
    </lineage>
</organism>
<proteinExistence type="inferred from homology"/>
<dbReference type="Pfam" id="PF03635">
    <property type="entry name" value="Vps35"/>
    <property type="match status" value="1"/>
</dbReference>
<name>A0A8D7ASL2_MUSAM</name>
<sequence length="933" mass="104990">MEFRARDYEAEEIACAVPRQPAPDHPLALLASPSSQVLPDFEVCFDDPLRESATDASESILDREDGCSTLRSKLSGEADNLLEKEWIFLKSSLMQKFSCSNTITISPTTDAIMRNNKGKNAGYKTLADIHMEDLDDPESTVKEEIKAITRQEYVSRLQELKSEINQAWIAEDRIRALKLSINCIIVARLLTDTSVCQFYPTLFTLVVDVMDMLGNLVWERIKKRTEYADDRTPVCSLPENFTSDDICSEAKETCYNWFCKIGSIHELVPRIYLELAILRCWRFLEDSFVSIVERLVMMMRGLADPLVSAYCHLYLAHCARSLYLGDDGYLIMSLGDISILLRRVLLDKETVGHHSCKNKYFLISLIKPAIDWIVKCIFTEGYQNASNILVEFGVGSDLSVSTRKFSCVSVVLHYLLKHLPADVISNNAVEIIDFIEQNKDMSVESHLDYRLLGHKLYECQHSLSSVCAVMRRIMQVVLGQYDNLNEYLIIADAYLDIILLYSMENYLGIILDGILKRAHANQVDQIEMENLQSILVKIIDHFDRLEIVLAMEHFTAILDFLSGSSRNTVYMNILHKATRAGHTGDPTRVQFLFEVSQVLHESIDTSNMNDESKHKADLISRFVGMVNFGAEWEQHLSFLGESRAAFGSIDELKYVLIHSSNNLAIKSIRDKKKFLGFLKSCLAFSEVTIPSISDSIQRMNLYLETAEIALFGGLISHSEGLVTSAISCLECLNMTTGSHSSNDVDHISSLTSKLCSLLLMIPGNHEEGSVCLIRNLITTLQGHSLASSKIKVQVFCAIISLSAGLSQKKFLYHAKNMEVISNDQLYFGDPSFDEELSSIASLVLQILEDVIKQEMHLVTRGRLALDACNCLLVSFKTSHELSLKCSSLIDIAESCLHPKEKYLRSTVNLMDRLSSNIGDQVAPSLELTLVVQR</sequence>
<keyword evidence="3" id="KW-0813">Transport</keyword>
<keyword evidence="5" id="KW-0653">Protein transport</keyword>
<dbReference type="InterPro" id="IPR029705">
    <property type="entry name" value="VPS35L"/>
</dbReference>
<evidence type="ECO:0000256" key="3">
    <source>
        <dbReference type="ARBA" id="ARBA00022448"/>
    </source>
</evidence>
<dbReference type="GO" id="GO:0032456">
    <property type="term" value="P:endocytic recycling"/>
    <property type="evidence" value="ECO:0007669"/>
    <property type="project" value="InterPro"/>
</dbReference>
<comment type="similarity">
    <text evidence="2">Belongs to the VPS35L family.</text>
</comment>
<dbReference type="GO" id="GO:0042147">
    <property type="term" value="P:retrograde transport, endosome to Golgi"/>
    <property type="evidence" value="ECO:0007669"/>
    <property type="project" value="InterPro"/>
</dbReference>
<dbReference type="PANTHER" id="PTHR13673:SF0">
    <property type="entry name" value="VPS35 ENDOSOMAL PROTEIN-SORTING FACTOR-LIKE"/>
    <property type="match status" value="1"/>
</dbReference>
<dbReference type="GO" id="GO:0030906">
    <property type="term" value="C:retromer, cargo-selective complex"/>
    <property type="evidence" value="ECO:0007669"/>
    <property type="project" value="InterPro"/>
</dbReference>
<dbReference type="AlphaFoldDB" id="A0A8D7ASL2"/>
<evidence type="ECO:0000256" key="2">
    <source>
        <dbReference type="ARBA" id="ARBA00010704"/>
    </source>
</evidence>
<dbReference type="GO" id="GO:0015031">
    <property type="term" value="P:protein transport"/>
    <property type="evidence" value="ECO:0007669"/>
    <property type="project" value="UniProtKB-KW"/>
</dbReference>